<proteinExistence type="predicted"/>
<name>A0A0R2I1N4_9LACO</name>
<organism evidence="1 2">
    <name type="scientific">Limosilactobacillus secaliphilus</name>
    <dbReference type="NCBI Taxonomy" id="396268"/>
    <lineage>
        <taxon>Bacteria</taxon>
        <taxon>Bacillati</taxon>
        <taxon>Bacillota</taxon>
        <taxon>Bacilli</taxon>
        <taxon>Lactobacillales</taxon>
        <taxon>Lactobacillaceae</taxon>
        <taxon>Limosilactobacillus</taxon>
    </lineage>
</organism>
<evidence type="ECO:0000313" key="2">
    <source>
        <dbReference type="Proteomes" id="UP000050934"/>
    </source>
</evidence>
<dbReference type="Proteomes" id="UP000050934">
    <property type="component" value="Unassembled WGS sequence"/>
</dbReference>
<dbReference type="Gene3D" id="3.30.420.10">
    <property type="entry name" value="Ribonuclease H-like superfamily/Ribonuclease H"/>
    <property type="match status" value="1"/>
</dbReference>
<dbReference type="GO" id="GO:0003676">
    <property type="term" value="F:nucleic acid binding"/>
    <property type="evidence" value="ECO:0007669"/>
    <property type="project" value="InterPro"/>
</dbReference>
<reference evidence="1 2" key="1">
    <citation type="journal article" date="2015" name="Genome Announc.">
        <title>Expanding the biotechnology potential of lactobacilli through comparative genomics of 213 strains and associated genera.</title>
        <authorList>
            <person name="Sun Z."/>
            <person name="Harris H.M."/>
            <person name="McCann A."/>
            <person name="Guo C."/>
            <person name="Argimon S."/>
            <person name="Zhang W."/>
            <person name="Yang X."/>
            <person name="Jeffery I.B."/>
            <person name="Cooney J.C."/>
            <person name="Kagawa T.F."/>
            <person name="Liu W."/>
            <person name="Song Y."/>
            <person name="Salvetti E."/>
            <person name="Wrobel A."/>
            <person name="Rasinkangas P."/>
            <person name="Parkhill J."/>
            <person name="Rea M.C."/>
            <person name="O'Sullivan O."/>
            <person name="Ritari J."/>
            <person name="Douillard F.P."/>
            <person name="Paul Ross R."/>
            <person name="Yang R."/>
            <person name="Briner A.E."/>
            <person name="Felis G.E."/>
            <person name="de Vos W.M."/>
            <person name="Barrangou R."/>
            <person name="Klaenhammer T.R."/>
            <person name="Caufield P.W."/>
            <person name="Cui Y."/>
            <person name="Zhang H."/>
            <person name="O'Toole P.W."/>
        </authorList>
    </citation>
    <scope>NUCLEOTIDE SEQUENCE [LARGE SCALE GENOMIC DNA]</scope>
    <source>
        <strain evidence="1 2">DSM 17896</strain>
    </source>
</reference>
<dbReference type="AlphaFoldDB" id="A0A0R2I1N4"/>
<dbReference type="SUPFAM" id="SSF53098">
    <property type="entry name" value="Ribonuclease H-like"/>
    <property type="match status" value="1"/>
</dbReference>
<evidence type="ECO:0000313" key="1">
    <source>
        <dbReference type="EMBL" id="KRN59057.1"/>
    </source>
</evidence>
<sequence length="98" mass="11192">MTASLERADNHEGEFAAAKLAFTYLKEHFPAQETILFYTDSRLLSDAIGKNYAKHYADELAELTSLMDYFQLVVTQWIPDSQNHGAHHLANEALHRLE</sequence>
<accession>A0A0R2I1N4</accession>
<keyword evidence="2" id="KW-1185">Reference proteome</keyword>
<dbReference type="InterPro" id="IPR012337">
    <property type="entry name" value="RNaseH-like_sf"/>
</dbReference>
<comment type="caution">
    <text evidence="1">The sequence shown here is derived from an EMBL/GenBank/DDBJ whole genome shotgun (WGS) entry which is preliminary data.</text>
</comment>
<dbReference type="PATRIC" id="fig|396268.3.peg.93"/>
<dbReference type="InterPro" id="IPR036397">
    <property type="entry name" value="RNaseH_sf"/>
</dbReference>
<dbReference type="STRING" id="396268.IV45_GL000093"/>
<protein>
    <submittedName>
        <fullName evidence="1">Uncharacterized protein</fullName>
    </submittedName>
</protein>
<dbReference type="EMBL" id="JQBW01000006">
    <property type="protein sequence ID" value="KRN59057.1"/>
    <property type="molecule type" value="Genomic_DNA"/>
</dbReference>
<gene>
    <name evidence="1" type="ORF">IV45_GL000093</name>
</gene>